<evidence type="ECO:0000259" key="1">
    <source>
        <dbReference type="Pfam" id="PF05707"/>
    </source>
</evidence>
<organism evidence="2 3">
    <name type="scientific">Acinetobacter baumannii</name>
    <dbReference type="NCBI Taxonomy" id="470"/>
    <lineage>
        <taxon>Bacteria</taxon>
        <taxon>Pseudomonadati</taxon>
        <taxon>Pseudomonadota</taxon>
        <taxon>Gammaproteobacteria</taxon>
        <taxon>Moraxellales</taxon>
        <taxon>Moraxellaceae</taxon>
        <taxon>Acinetobacter</taxon>
        <taxon>Acinetobacter calcoaceticus/baumannii complex</taxon>
    </lineage>
</organism>
<gene>
    <name evidence="2" type="ORF">ABUW_1992</name>
</gene>
<evidence type="ECO:0000313" key="3">
    <source>
        <dbReference type="Proteomes" id="UP000032746"/>
    </source>
</evidence>
<sequence length="386" mass="44418">MLTLISATPGSGKTLKAVELIYECLNSGYVVYSNILGLKVPGVIQISSQEDWRDLDHFRRQNIEMLKTPIAVFYDEAHEHAAFAEKDLLKNYQIDRSDYDLDIDIINLDDSLSVTQKKQRIDEINRKYKAALDIKKEQIREIGTALSMHRHFGFDIFLITQSPKKLAAHILADVGTHLHLRRVFKMKRATIYEFPEAHATVSKAVRDDAINKTIWKFPKHLFGTYTSTEVDTHKQKIPLKYIIILVLVFIGIPSYVARSLWYDPLFGHKEKPVMVKKSQEIEETKQPQTTSQEMHKPVLNNKNDDLQLENQRIAIIVESSTDCYAKNSYGDFIDISVDECKKLSSKNNRMSFSKLKKEQYLQDNISVNNNDTVGYTQPVYPSETTL</sequence>
<reference evidence="3" key="2">
    <citation type="submission" date="2015-03" db="EMBL/GenBank/DDBJ databases">
        <authorList>
            <person name="Gallagher L.A."/>
            <person name="Hayden H.S."/>
            <person name="Weiss E.J."/>
            <person name="Hager K.R."/>
            <person name="Ramage E."/>
            <person name="Radey M.R."/>
            <person name="Bydalek R."/>
            <person name="Manoil C."/>
            <person name="Miller S.I."/>
            <person name="Brittnacher M.J."/>
        </authorList>
    </citation>
    <scope>NUCLEOTIDE SEQUENCE [LARGE SCALE GENOMIC DNA]</scope>
    <source>
        <strain evidence="3">AB5075-UW</strain>
    </source>
</reference>
<protein>
    <recommendedName>
        <fullName evidence="1">Zona occludens toxin N-terminal domain-containing protein</fullName>
    </recommendedName>
</protein>
<dbReference type="Pfam" id="PF05707">
    <property type="entry name" value="Zot"/>
    <property type="match status" value="1"/>
</dbReference>
<dbReference type="EMBL" id="CP008706">
    <property type="protein sequence ID" value="AKA31722.1"/>
    <property type="molecule type" value="Genomic_DNA"/>
</dbReference>
<dbReference type="InterPro" id="IPR027417">
    <property type="entry name" value="P-loop_NTPase"/>
</dbReference>
<name>A0A0D5YHH3_ACIBA</name>
<reference evidence="2 3" key="1">
    <citation type="journal article" date="2015" name="J. Bacteriol.">
        <title>Resources for Genetic and Genomic Analysis of Emerging Pathogen Acinetobacter baumannii.</title>
        <authorList>
            <person name="Gallagher L.A."/>
            <person name="Ramage E."/>
            <person name="Weiss E.J."/>
            <person name="Radey M."/>
            <person name="Hayden H.S."/>
            <person name="Held K.G."/>
            <person name="Huse H.K."/>
            <person name="Zurawski D.V."/>
            <person name="Brittnacher M.J."/>
            <person name="Manoil C."/>
        </authorList>
    </citation>
    <scope>NUCLEOTIDE SEQUENCE [LARGE SCALE GENOMIC DNA]</scope>
    <source>
        <strain evidence="2 3">AB5075-UW</strain>
    </source>
</reference>
<dbReference type="InterPro" id="IPR008900">
    <property type="entry name" value="Zot_N"/>
</dbReference>
<dbReference type="KEGG" id="abk:LX00_09165"/>
<dbReference type="Proteomes" id="UP000032746">
    <property type="component" value="Chromosome"/>
</dbReference>
<dbReference type="Gene3D" id="3.40.50.300">
    <property type="entry name" value="P-loop containing nucleotide triphosphate hydrolases"/>
    <property type="match status" value="1"/>
</dbReference>
<evidence type="ECO:0000313" key="2">
    <source>
        <dbReference type="EMBL" id="AKA31722.1"/>
    </source>
</evidence>
<dbReference type="AlphaFoldDB" id="A0A0D5YHH3"/>
<dbReference type="RefSeq" id="WP_032017212.1">
    <property type="nucleotide sequence ID" value="NZ_CP008706.1"/>
</dbReference>
<accession>A0A0D5YHH3</accession>
<proteinExistence type="predicted"/>
<dbReference type="PATRIC" id="fig|470.1345.peg.1947"/>
<feature type="domain" description="Zona occludens toxin N-terminal" evidence="1">
    <location>
        <begin position="121"/>
        <end position="228"/>
    </location>
</feature>